<accession>A0A369AQI6</accession>
<organism evidence="2 3">
    <name type="scientific">Anaerobacterium chartisolvens</name>
    <dbReference type="NCBI Taxonomy" id="1297424"/>
    <lineage>
        <taxon>Bacteria</taxon>
        <taxon>Bacillati</taxon>
        <taxon>Bacillota</taxon>
        <taxon>Clostridia</taxon>
        <taxon>Eubacteriales</taxon>
        <taxon>Oscillospiraceae</taxon>
        <taxon>Anaerobacterium</taxon>
    </lineage>
</organism>
<gene>
    <name evidence="2" type="ORF">DFR58_12521</name>
</gene>
<evidence type="ECO:0000259" key="1">
    <source>
        <dbReference type="Pfam" id="PF14206"/>
    </source>
</evidence>
<protein>
    <submittedName>
        <fullName evidence="2">Cysteine-rich CPCC protein</fullName>
    </submittedName>
</protein>
<name>A0A369AQI6_9FIRM</name>
<reference evidence="2 3" key="1">
    <citation type="submission" date="2018-07" db="EMBL/GenBank/DDBJ databases">
        <title>Genomic Encyclopedia of Type Strains, Phase IV (KMG-IV): sequencing the most valuable type-strain genomes for metagenomic binning, comparative biology and taxonomic classification.</title>
        <authorList>
            <person name="Goeker M."/>
        </authorList>
    </citation>
    <scope>NUCLEOTIDE SEQUENCE [LARGE SCALE GENOMIC DNA]</scope>
    <source>
        <strain evidence="2 3">DSM 27016</strain>
    </source>
</reference>
<dbReference type="InterPro" id="IPR025983">
    <property type="entry name" value="Cys_rich_CPCC"/>
</dbReference>
<dbReference type="AlphaFoldDB" id="A0A369AQI6"/>
<dbReference type="Pfam" id="PF14206">
    <property type="entry name" value="Cys_rich_CPCC"/>
    <property type="match status" value="1"/>
</dbReference>
<dbReference type="EMBL" id="QPJT01000025">
    <property type="protein sequence ID" value="RCX11375.1"/>
    <property type="molecule type" value="Genomic_DNA"/>
</dbReference>
<comment type="caution">
    <text evidence="2">The sequence shown here is derived from an EMBL/GenBank/DDBJ whole genome shotgun (WGS) entry which is preliminary data.</text>
</comment>
<feature type="domain" description="Cysteine-rich CPCC" evidence="1">
    <location>
        <begin position="4"/>
        <end position="79"/>
    </location>
</feature>
<evidence type="ECO:0000313" key="3">
    <source>
        <dbReference type="Proteomes" id="UP000253034"/>
    </source>
</evidence>
<dbReference type="OrthoDB" id="1456570at2"/>
<sequence length="81" mass="9273">MEKYKCVCCGNRTLGSEPPGTFEICPVCYWEDDNVQFEDPDYPDGANNISLKEARENYKKIGAISEEFLEDVRKPSEDEIC</sequence>
<dbReference type="Proteomes" id="UP000253034">
    <property type="component" value="Unassembled WGS sequence"/>
</dbReference>
<proteinExistence type="predicted"/>
<evidence type="ECO:0000313" key="2">
    <source>
        <dbReference type="EMBL" id="RCX11375.1"/>
    </source>
</evidence>
<keyword evidence="3" id="KW-1185">Reference proteome</keyword>
<dbReference type="RefSeq" id="WP_114299128.1">
    <property type="nucleotide sequence ID" value="NZ_QPJT01000025.1"/>
</dbReference>